<dbReference type="EC" id="4.2.2.29" evidence="7"/>
<keyword evidence="4 7" id="KW-0472">Membrane</keyword>
<keyword evidence="9" id="KW-1185">Reference proteome</keyword>
<dbReference type="EMBL" id="JARGEQ010000040">
    <property type="protein sequence ID" value="MDF1585710.1"/>
    <property type="molecule type" value="Genomic_DNA"/>
</dbReference>
<dbReference type="RefSeq" id="WP_327788126.1">
    <property type="nucleotide sequence ID" value="NZ_JARGEQ010000040.1"/>
</dbReference>
<keyword evidence="1 7" id="KW-1003">Cell membrane</keyword>
<keyword evidence="2 7" id="KW-0812">Transmembrane</keyword>
<dbReference type="NCBIfam" id="TIGR00247">
    <property type="entry name" value="endolytic transglycosylase MltG"/>
    <property type="match status" value="1"/>
</dbReference>
<dbReference type="Proteomes" id="UP001301140">
    <property type="component" value="Unassembled WGS sequence"/>
</dbReference>
<sequence>MRSLVKLALALVVVSAAAGAAGWLALYYYLQEPGPLREELVLELPRGSGVMGIARQLAEADVIRWPLAFAGAARLEGRDRSLRAGEFRFTPGMSPAEVLALLESGKIVLHRITVPEGLTVAETYALLEASEVLTGELPAQPPEGSLLPETYMVPRGEPRVAIVERMRAAMKTALEEAWAGRQEDLPLEGPQQALILASVIEKETAVAAEYPLVAAVFVNRLRRGMRLQTDPTVIYALTEGEGPLGRPLTRADLETDHPYNTYKNGGLPPGPIASPGRGALAAAVNPADVDFLYFVADGSGGHAFARTLREHNRNVARWRRVRDAAQ</sequence>
<keyword evidence="3 7" id="KW-1133">Transmembrane helix</keyword>
<dbReference type="Pfam" id="PF02618">
    <property type="entry name" value="YceG"/>
    <property type="match status" value="1"/>
</dbReference>
<dbReference type="AlphaFoldDB" id="A0AAP3V0S1"/>
<dbReference type="GO" id="GO:0071555">
    <property type="term" value="P:cell wall organization"/>
    <property type="evidence" value="ECO:0007669"/>
    <property type="project" value="UniProtKB-KW"/>
</dbReference>
<dbReference type="HAMAP" id="MF_02065">
    <property type="entry name" value="MltG"/>
    <property type="match status" value="1"/>
</dbReference>
<evidence type="ECO:0000256" key="2">
    <source>
        <dbReference type="ARBA" id="ARBA00022692"/>
    </source>
</evidence>
<dbReference type="PANTHER" id="PTHR30518:SF2">
    <property type="entry name" value="ENDOLYTIC MUREIN TRANSGLYCOSYLASE"/>
    <property type="match status" value="1"/>
</dbReference>
<evidence type="ECO:0000256" key="4">
    <source>
        <dbReference type="ARBA" id="ARBA00023136"/>
    </source>
</evidence>
<dbReference type="CDD" id="cd08010">
    <property type="entry name" value="MltG_like"/>
    <property type="match status" value="1"/>
</dbReference>
<proteinExistence type="inferred from homology"/>
<evidence type="ECO:0000313" key="9">
    <source>
        <dbReference type="Proteomes" id="UP001301140"/>
    </source>
</evidence>
<name>A0AAP3V0S1_9PROT</name>
<dbReference type="Gene3D" id="3.30.160.60">
    <property type="entry name" value="Classic Zinc Finger"/>
    <property type="match status" value="1"/>
</dbReference>
<comment type="function">
    <text evidence="7">Functions as a peptidoglycan terminase that cleaves nascent peptidoglycan strands endolytically to terminate their elongation.</text>
</comment>
<evidence type="ECO:0000256" key="6">
    <source>
        <dbReference type="ARBA" id="ARBA00023316"/>
    </source>
</evidence>
<protein>
    <recommendedName>
        <fullName evidence="7">Endolytic murein transglycosylase</fullName>
        <ecNumber evidence="7">4.2.2.29</ecNumber>
    </recommendedName>
    <alternativeName>
        <fullName evidence="7">Peptidoglycan lytic transglycosylase</fullName>
    </alternativeName>
    <alternativeName>
        <fullName evidence="7">Peptidoglycan polymerization terminase</fullName>
    </alternativeName>
</protein>
<evidence type="ECO:0000256" key="1">
    <source>
        <dbReference type="ARBA" id="ARBA00022475"/>
    </source>
</evidence>
<evidence type="ECO:0000313" key="8">
    <source>
        <dbReference type="EMBL" id="MDF1585710.1"/>
    </source>
</evidence>
<feature type="transmembrane region" description="Helical" evidence="7">
    <location>
        <begin position="7"/>
        <end position="30"/>
    </location>
</feature>
<dbReference type="GO" id="GO:0008932">
    <property type="term" value="F:lytic endotransglycosylase activity"/>
    <property type="evidence" value="ECO:0007669"/>
    <property type="project" value="UniProtKB-UniRule"/>
</dbReference>
<keyword evidence="6 7" id="KW-0961">Cell wall biogenesis/degradation</keyword>
<comment type="similarity">
    <text evidence="7">Belongs to the transglycosylase MltG family.</text>
</comment>
<keyword evidence="5 7" id="KW-0456">Lyase</keyword>
<evidence type="ECO:0000256" key="5">
    <source>
        <dbReference type="ARBA" id="ARBA00023239"/>
    </source>
</evidence>
<dbReference type="PANTHER" id="PTHR30518">
    <property type="entry name" value="ENDOLYTIC MUREIN TRANSGLYCOSYLASE"/>
    <property type="match status" value="1"/>
</dbReference>
<dbReference type="GO" id="GO:0009252">
    <property type="term" value="P:peptidoglycan biosynthetic process"/>
    <property type="evidence" value="ECO:0007669"/>
    <property type="project" value="UniProtKB-UniRule"/>
</dbReference>
<gene>
    <name evidence="7 8" type="primary">mltG</name>
    <name evidence="8" type="ORF">PZ740_04835</name>
</gene>
<dbReference type="InterPro" id="IPR003770">
    <property type="entry name" value="MLTG-like"/>
</dbReference>
<evidence type="ECO:0000256" key="7">
    <source>
        <dbReference type="HAMAP-Rule" id="MF_02065"/>
    </source>
</evidence>
<reference evidence="8 9" key="1">
    <citation type="submission" date="2023-03" db="EMBL/GenBank/DDBJ databases">
        <title>YIM 152171 draft genome.</title>
        <authorList>
            <person name="Yang Z."/>
        </authorList>
    </citation>
    <scope>NUCLEOTIDE SEQUENCE [LARGE SCALE GENOMIC DNA]</scope>
    <source>
        <strain evidence="8 9">YIM 152171</strain>
    </source>
</reference>
<comment type="caution">
    <text evidence="8">The sequence shown here is derived from an EMBL/GenBank/DDBJ whole genome shotgun (WGS) entry which is preliminary data.</text>
</comment>
<feature type="site" description="Important for catalytic activity" evidence="7">
    <location>
        <position position="203"/>
    </location>
</feature>
<organism evidence="8 9">
    <name type="scientific">Marinimicrococcus flavescens</name>
    <dbReference type="NCBI Taxonomy" id="3031815"/>
    <lineage>
        <taxon>Bacteria</taxon>
        <taxon>Pseudomonadati</taxon>
        <taxon>Pseudomonadota</taxon>
        <taxon>Alphaproteobacteria</taxon>
        <taxon>Geminicoccales</taxon>
        <taxon>Geminicoccaceae</taxon>
        <taxon>Marinimicrococcus</taxon>
    </lineage>
</organism>
<accession>A0AAP3V0S1</accession>
<evidence type="ECO:0000256" key="3">
    <source>
        <dbReference type="ARBA" id="ARBA00022989"/>
    </source>
</evidence>
<comment type="catalytic activity">
    <reaction evidence="7">
        <text>a peptidoglycan chain = a peptidoglycan chain with N-acetyl-1,6-anhydromuramyl-[peptide] at the reducing end + a peptidoglycan chain with N-acetylglucosamine at the non-reducing end.</text>
        <dbReference type="EC" id="4.2.2.29"/>
    </reaction>
</comment>
<dbReference type="GO" id="GO:0005886">
    <property type="term" value="C:plasma membrane"/>
    <property type="evidence" value="ECO:0007669"/>
    <property type="project" value="UniProtKB-SubCell"/>
</dbReference>
<keyword evidence="7" id="KW-0997">Cell inner membrane</keyword>
<dbReference type="Gene3D" id="3.30.1490.480">
    <property type="entry name" value="Endolytic murein transglycosylase"/>
    <property type="match status" value="1"/>
</dbReference>
<comment type="subcellular location">
    <subcellularLocation>
        <location evidence="7">Cell inner membrane</location>
        <topology evidence="7">Single-pass membrane protein</topology>
    </subcellularLocation>
</comment>